<evidence type="ECO:0000256" key="6">
    <source>
        <dbReference type="PROSITE-ProRule" id="PRU00221"/>
    </source>
</evidence>
<dbReference type="Pfam" id="PF02138">
    <property type="entry name" value="Beach"/>
    <property type="match status" value="1"/>
</dbReference>
<evidence type="ECO:0000259" key="9">
    <source>
        <dbReference type="PROSITE" id="PS51783"/>
    </source>
</evidence>
<dbReference type="SMART" id="SM00064">
    <property type="entry name" value="FYVE"/>
    <property type="match status" value="1"/>
</dbReference>
<organism evidence="11">
    <name type="scientific">Melampsora larici-populina (strain 98AG31 / pathotype 3-4-7)</name>
    <name type="common">Poplar leaf rust fungus</name>
    <dbReference type="NCBI Taxonomy" id="747676"/>
    <lineage>
        <taxon>Eukaryota</taxon>
        <taxon>Fungi</taxon>
        <taxon>Dikarya</taxon>
        <taxon>Basidiomycota</taxon>
        <taxon>Pucciniomycotina</taxon>
        <taxon>Pucciniomycetes</taxon>
        <taxon>Pucciniales</taxon>
        <taxon>Melampsoraceae</taxon>
        <taxon>Melampsora</taxon>
    </lineage>
</organism>
<dbReference type="PROSITE" id="PS50197">
    <property type="entry name" value="BEACH"/>
    <property type="match status" value="1"/>
</dbReference>
<name>F4RU81_MELLP</name>
<keyword evidence="4" id="KW-0863">Zinc-finger</keyword>
<accession>F4RU81</accession>
<keyword evidence="2" id="KW-0479">Metal-binding</keyword>
<feature type="compositionally biased region" description="Polar residues" evidence="7">
    <location>
        <begin position="18"/>
        <end position="32"/>
    </location>
</feature>
<proteinExistence type="predicted"/>
<feature type="region of interest" description="Disordered" evidence="7">
    <location>
        <begin position="174"/>
        <end position="196"/>
    </location>
</feature>
<dbReference type="InParanoid" id="F4RU81"/>
<dbReference type="Pfam" id="PF23295">
    <property type="entry name" value="Arm_4"/>
    <property type="match status" value="1"/>
</dbReference>
<dbReference type="OrthoDB" id="2502358at2759"/>
<protein>
    <submittedName>
        <fullName evidence="10">FYVE, beach and WD40-domain-containing protein</fullName>
    </submittedName>
</protein>
<dbReference type="GO" id="GO:0008270">
    <property type="term" value="F:zinc ion binding"/>
    <property type="evidence" value="ECO:0007669"/>
    <property type="project" value="UniProtKB-KW"/>
</dbReference>
<dbReference type="CDD" id="cd00065">
    <property type="entry name" value="FYVE_like_SF"/>
    <property type="match status" value="1"/>
</dbReference>
<dbReference type="FunCoup" id="F4RU81">
    <property type="interactions" value="58"/>
</dbReference>
<dbReference type="CDD" id="cd01201">
    <property type="entry name" value="PH_BEACH"/>
    <property type="match status" value="1"/>
</dbReference>
<dbReference type="SUPFAM" id="SSF81837">
    <property type="entry name" value="BEACH domain"/>
    <property type="match status" value="1"/>
</dbReference>
<dbReference type="eggNOG" id="KOG1786">
    <property type="taxonomic scope" value="Eukaryota"/>
</dbReference>
<keyword evidence="3" id="KW-0677">Repeat</keyword>
<dbReference type="SUPFAM" id="SSF50978">
    <property type="entry name" value="WD40 repeat-like"/>
    <property type="match status" value="1"/>
</dbReference>
<dbReference type="RefSeq" id="XP_007412685.1">
    <property type="nucleotide sequence ID" value="XM_007412623.1"/>
</dbReference>
<dbReference type="InterPro" id="IPR000306">
    <property type="entry name" value="Znf_FYVE"/>
</dbReference>
<dbReference type="EMBL" id="GL883121">
    <property type="protein sequence ID" value="EGG03892.1"/>
    <property type="molecule type" value="Genomic_DNA"/>
</dbReference>
<evidence type="ECO:0000256" key="3">
    <source>
        <dbReference type="ARBA" id="ARBA00022737"/>
    </source>
</evidence>
<feature type="compositionally biased region" description="Basic residues" evidence="7">
    <location>
        <begin position="2021"/>
        <end position="2031"/>
    </location>
</feature>
<feature type="region of interest" description="Disordered" evidence="7">
    <location>
        <begin position="1026"/>
        <end position="1051"/>
    </location>
</feature>
<dbReference type="InterPro" id="IPR051944">
    <property type="entry name" value="BEACH_domain_protein"/>
</dbReference>
<sequence>MFSRLRSTSLGHLIELASQRSDSNVTPTSSPNPLAPHPNSAPRQRLTDPVFASIAEGRPNPHPRHSLEAQFQKHQALERSKSALREAVESLQKIHRDDLSQRRAMLATMAAILSDGVECRDCMRENGGFLTLVTVLASLIQTDSSQSASYQQTQNLVSDEQLICDSPTPHRLTHAKTSSIGIGAPPRRSPHLKDLSSSTSSSIATIIGERDAVVELIFKCLALALTGNVTNQQYFSTVIGYQSVLDAIRISELLPRDIPTSYASLDQPLDRVNHLRSAYKMFDIIFSFITADFTFNDVFTSVLSTASTSGTRNQMNADENTGAGFGDDTPTKLREAWGPGKTPLYSTQRDQDDIKYRNMSSALSLRICQTEVPPRVEIPDAIRLLFALHSDLLFPLTQTWFSDSAWAQAAYELYFLSLKSIECLASTSRHSQVSLNSAEVIAILLERITTPMSNLASPIASTSKPTGMPHGHQPGLPAGLEPWPASLILSNRSKNPIDGLGEGERRCRMIIKEILTRLLEIGCSTREARLLFRQMVVSSDTTESGNETLDDEYLELVLSGMQSSCWPPFIHFDLSRSGSSNVFLQSIGDHPFPPTNGKGWTFAGWIQVESFDAASGDPLNILILSDSIHGLIIRVALSNAPHSHHLTVEIYPENIHNQPTTPRRGVESRSTSYSQSRHICVKPYLVEFKEFLFRPQRFYHVALVQKPKDKTNMSMISLFIDGESVGQYPCPWPRSSTSSVSACFGNLPSGRHPDMATSLGQTVCSQCTTGSSGLRPRGTSTSRWDLAASYLFNQHLSDDMIFVQSTLGPKIFTTWQDALGSFQTYSSSILRGQDHPPSESEGSKKVGEQINDMGQSAQFIDSVVPRDRELSTLALSHRRYLNFADSILNAGIPNIRAIDLPLKNSQHDVSSAASGIALPSSLSHALFQISGVTLCSPKGLDDSIWKVSGSIFLVKLISLSSTEPQLLSTIKLFFEAISHNWRLSEDAEKIQAYETLAYILRNKSHLISQEIHRVLLLFAGIMTEGTPTPKPESQSQRLSPTPENANLDDETSQVDCGLQESVITNPLAFRFLLLDFDLWSRTTLNIQEKHLKSLSYVNERSRWSAFSSKRISKMNLIPKMLHALRTRQFALKAERPSVMAAFIGLLSCVLKVQFNTDSIRGLASYLTASLSPQKLSANSTAGTLSTFSFNSPQSVSPDSPFFDPAQLQDPKSTSSDALQVPQAYIKPMSTSITIEEPLMVLEILHNLLLSANDQESRSYISRFLKAINGSKWVLMFFRRNSNPEVILYSYRILIRLIQTQDIVWIQQFKNVLSGFAILRSILTEFSFRNPSILVATLSLIAQVDIRTVPKLKTQDVSLEEMTSVIQSIEGVPSEIIAREMLPVVLALLKPVYVVKQDLTSAPALYVLEWLRVQSQNDRWNEIIGHEDMVQLWGPYVTMLASLANQDNVVVDFDEYHGEMSSASNTSASDYSCLRSFPLNITSMSSSDGDQFNQVIIDEPRALVVIVDEPGKISSPSLTVYSNMPTSTVPVSVPRRQMTRANKPHLNPKIIIPQTITINGEAISLPPSPDGLYQGDQFANNLHDMVRESRFPKIHTTDDETDPRSITLSSWENIDPEVGNQLGSLAKQLIIYHVFQHVVIHQPLPPSHDDEFVSSVLTDKRLRLDRLERLLNLVVTSNGLEQQKAAWITPLFDDVVSMAISETDSSTLPLNWLIPTLAHGYIAGWLQPTGRILSDLITFVVDTTKSDSVPWLSSRTLQGAEILLEQLSSHRLAGLVKIAPELASRLVYLMTQYISGSTELCALACDVLKSTCDCMPMCFDELQLDLDDWENEMPKSDPGSVENCKETGSFKIDQDPGSIFVKFLQMTVEDITTIVRNQASKNLAGKLDWIQFATELEVKGNVYQAKSQSISNQMWTEYRNKTTIESRKLDAATAKMHTWAKRVRELDSSRYADIRQDNHEIKQYLEIQLSKRISELYRPFAVLGKSSNNTPSYWFLDTTEGPSRQRRKLRRVPIKMDTHIVQQRKTRHHRVRSLGTSRRDSYQDLPDSHKLVETMISDVQSPSSPTSATMTEHDTWNENDGLTASPPEGLSSLGSTSATEGVKELSVDFAEDRSRRILKSLEPGDVIQAVWNVEQVIGLDTCPGLFLIAKNNIYIIDGFIQTSKGELVNSWQSEAWEERDPHLRMMATLSRQTAKLNSRAAAHQSRRWSYTDIVALSSRKWLFRDICIEFVFADGRSRLLTFSGNKRDEAMKRLRDCIAKSTGSEHLYKRESNLKSQTELWQSGQLSNHGYLLYLNDAAGRTYRDLTQHPVFPWILADYRSETLDLKNPTTFRKLALPMGAQTEARKRDFIERYTSLEEFGAIGDDKMKPAHYMTHYSSAVVVCGFMIRLQPFCDHFLEIQGSFDHADRTFWSMERAWLSASEQSRSDVRELTPEFFHCPEFLKNINNFNLGSRQEGGTPIDDVELPPWAHRDPRLFVELHREALESDYVSENLHHWIDLIFGFKQRGQAALESINVFQECSYEGSVSLDNIHDESERSSVVGAMCNWGLTPSQIFSVPHPPRGKQAKHAFDSKSVINSSTCSALVQSIVPLQSIGQPISHIYPAQMLEKTTVSGLRSLLVPPNGSHRLDWGFLDQSLRIFDSSGAVCATFEGITSEEISAACFADHRTLATASTDSTISLWRFTWRLTGRPHLQQVEVLRGHSAPITCLVTSRVMSIILSGCADGLAMIWDLNRALLVRSLPHPTPVTVAAISDSTGDIATCSELTVRIWSVNGDLLSTLTVSQHHADFITACAWSTAEVKPLLITGHRSGKIMMWQRKSAHAESLSKPWKMDLIHVFQQESGCSVTALALSNRVMLVGDALGRLFPWALPGSAVPIPDAVSSICMVCDHKFGILEGRRRCLACAAIICSSCQDCLPGSVRCCVVCVARLTNYQEPKQ</sequence>
<keyword evidence="5" id="KW-0862">Zinc</keyword>
<dbReference type="PROSITE" id="PS00678">
    <property type="entry name" value="WD_REPEATS_1"/>
    <property type="match status" value="1"/>
</dbReference>
<dbReference type="GeneID" id="18935281"/>
<dbReference type="Pfam" id="PF14844">
    <property type="entry name" value="PH_BEACH"/>
    <property type="match status" value="1"/>
</dbReference>
<feature type="domain" description="BEACH-type PH" evidence="9">
    <location>
        <begin position="2121"/>
        <end position="2254"/>
    </location>
</feature>
<dbReference type="InterPro" id="IPR023362">
    <property type="entry name" value="PH-BEACH_dom"/>
</dbReference>
<dbReference type="HOGENOM" id="CLU_000175_2_0_1"/>
<evidence type="ECO:0000256" key="4">
    <source>
        <dbReference type="ARBA" id="ARBA00022771"/>
    </source>
</evidence>
<dbReference type="Gene3D" id="2.130.10.10">
    <property type="entry name" value="YVTN repeat-like/Quinoprotein amine dehydrogenase"/>
    <property type="match status" value="2"/>
</dbReference>
<dbReference type="PROSITE" id="PS50082">
    <property type="entry name" value="WD_REPEATS_2"/>
    <property type="match status" value="1"/>
</dbReference>
<dbReference type="InterPro" id="IPR036372">
    <property type="entry name" value="BEACH_dom_sf"/>
</dbReference>
<reference evidence="11" key="1">
    <citation type="journal article" date="2011" name="Proc. Natl. Acad. Sci. U.S.A.">
        <title>Obligate biotrophy features unraveled by the genomic analysis of rust fungi.</title>
        <authorList>
            <person name="Duplessis S."/>
            <person name="Cuomo C.A."/>
            <person name="Lin Y.-C."/>
            <person name="Aerts A."/>
            <person name="Tisserant E."/>
            <person name="Veneault-Fourrey C."/>
            <person name="Joly D.L."/>
            <person name="Hacquard S."/>
            <person name="Amselem J."/>
            <person name="Cantarel B.L."/>
            <person name="Chiu R."/>
            <person name="Coutinho P.M."/>
            <person name="Feau N."/>
            <person name="Field M."/>
            <person name="Frey P."/>
            <person name="Gelhaye E."/>
            <person name="Goldberg J."/>
            <person name="Grabherr M.G."/>
            <person name="Kodira C.D."/>
            <person name="Kohler A."/>
            <person name="Kuees U."/>
            <person name="Lindquist E.A."/>
            <person name="Lucas S.M."/>
            <person name="Mago R."/>
            <person name="Mauceli E."/>
            <person name="Morin E."/>
            <person name="Murat C."/>
            <person name="Pangilinan J.L."/>
            <person name="Park R."/>
            <person name="Pearson M."/>
            <person name="Quesneville H."/>
            <person name="Rouhier N."/>
            <person name="Sakthikumar S."/>
            <person name="Salamov A.A."/>
            <person name="Schmutz J."/>
            <person name="Selles B."/>
            <person name="Shapiro H."/>
            <person name="Tanguay P."/>
            <person name="Tuskan G.A."/>
            <person name="Henrissat B."/>
            <person name="Van de Peer Y."/>
            <person name="Rouze P."/>
            <person name="Ellis J.G."/>
            <person name="Dodds P.N."/>
            <person name="Schein J.E."/>
            <person name="Zhong S."/>
            <person name="Hamelin R.C."/>
            <person name="Grigoriev I.V."/>
            <person name="Szabo L.J."/>
            <person name="Martin F."/>
        </authorList>
    </citation>
    <scope>NUCLEOTIDE SEQUENCE [LARGE SCALE GENOMIC DNA]</scope>
    <source>
        <strain evidence="11">98AG31 / pathotype 3-4-7</strain>
    </source>
</reference>
<dbReference type="STRING" id="747676.F4RU81"/>
<dbReference type="InterPro" id="IPR001680">
    <property type="entry name" value="WD40_rpt"/>
</dbReference>
<dbReference type="KEGG" id="mlr:MELLADRAFT_89682"/>
<dbReference type="VEuPathDB" id="FungiDB:MELLADRAFT_89682"/>
<dbReference type="Gene3D" id="1.10.1540.10">
    <property type="entry name" value="BEACH domain"/>
    <property type="match status" value="1"/>
</dbReference>
<feature type="compositionally biased region" description="Polar residues" evidence="7">
    <location>
        <begin position="2056"/>
        <end position="2069"/>
    </location>
</feature>
<evidence type="ECO:0000313" key="11">
    <source>
        <dbReference type="Proteomes" id="UP000001072"/>
    </source>
</evidence>
<dbReference type="InterPro" id="IPR000409">
    <property type="entry name" value="BEACH_dom"/>
</dbReference>
<evidence type="ECO:0000256" key="7">
    <source>
        <dbReference type="SAM" id="MobiDB-lite"/>
    </source>
</evidence>
<evidence type="ECO:0000259" key="8">
    <source>
        <dbReference type="PROSITE" id="PS50197"/>
    </source>
</evidence>
<dbReference type="SMART" id="SM01026">
    <property type="entry name" value="Beach"/>
    <property type="match status" value="1"/>
</dbReference>
<dbReference type="CDD" id="cd06071">
    <property type="entry name" value="Beach"/>
    <property type="match status" value="1"/>
</dbReference>
<dbReference type="InterPro" id="IPR036322">
    <property type="entry name" value="WD40_repeat_dom_sf"/>
</dbReference>
<dbReference type="SUPFAM" id="SSF57903">
    <property type="entry name" value="FYVE/PHD zinc finger"/>
    <property type="match status" value="1"/>
</dbReference>
<feature type="region of interest" description="Disordered" evidence="7">
    <location>
        <begin position="2020"/>
        <end position="2043"/>
    </location>
</feature>
<evidence type="ECO:0000256" key="5">
    <source>
        <dbReference type="ARBA" id="ARBA00022833"/>
    </source>
</evidence>
<feature type="repeat" description="WD" evidence="6">
    <location>
        <begin position="2699"/>
        <end position="2740"/>
    </location>
</feature>
<dbReference type="PROSITE" id="PS50294">
    <property type="entry name" value="WD_REPEATS_REGION"/>
    <property type="match status" value="1"/>
</dbReference>
<dbReference type="PROSITE" id="PS51783">
    <property type="entry name" value="PH_BEACH"/>
    <property type="match status" value="1"/>
</dbReference>
<keyword evidence="1 6" id="KW-0853">WD repeat</keyword>
<feature type="region of interest" description="Disordered" evidence="7">
    <location>
        <begin position="16"/>
        <end position="44"/>
    </location>
</feature>
<gene>
    <name evidence="10" type="ORF">MELLADRAFT_89682</name>
</gene>
<dbReference type="Proteomes" id="UP000001072">
    <property type="component" value="Unassembled WGS sequence"/>
</dbReference>
<dbReference type="PANTHER" id="PTHR46108">
    <property type="entry name" value="BLUE CHEESE"/>
    <property type="match status" value="1"/>
</dbReference>
<evidence type="ECO:0000256" key="1">
    <source>
        <dbReference type="ARBA" id="ARBA00022574"/>
    </source>
</evidence>
<evidence type="ECO:0000313" key="10">
    <source>
        <dbReference type="EMBL" id="EGG03892.1"/>
    </source>
</evidence>
<feature type="region of interest" description="Disordered" evidence="7">
    <location>
        <begin position="2056"/>
        <end position="2097"/>
    </location>
</feature>
<dbReference type="Pfam" id="PF00400">
    <property type="entry name" value="WD40"/>
    <property type="match status" value="1"/>
</dbReference>
<dbReference type="InterPro" id="IPR019775">
    <property type="entry name" value="WD40_repeat_CS"/>
</dbReference>
<feature type="compositionally biased region" description="Polar residues" evidence="7">
    <location>
        <begin position="1031"/>
        <end position="1044"/>
    </location>
</feature>
<feature type="domain" description="BEACH" evidence="8">
    <location>
        <begin position="2265"/>
        <end position="2562"/>
    </location>
</feature>
<dbReference type="InterPro" id="IPR011993">
    <property type="entry name" value="PH-like_dom_sf"/>
</dbReference>
<dbReference type="InterPro" id="IPR056252">
    <property type="entry name" value="Alfy-like_Arm-like"/>
</dbReference>
<dbReference type="SUPFAM" id="SSF50729">
    <property type="entry name" value="PH domain-like"/>
    <property type="match status" value="1"/>
</dbReference>
<feature type="region of interest" description="Disordered" evidence="7">
    <location>
        <begin position="1195"/>
        <end position="1215"/>
    </location>
</feature>
<dbReference type="PANTHER" id="PTHR46108:SF4">
    <property type="entry name" value="BLUE CHEESE"/>
    <property type="match status" value="1"/>
</dbReference>
<dbReference type="InterPro" id="IPR011011">
    <property type="entry name" value="Znf_FYVE_PHD"/>
</dbReference>
<dbReference type="Gene3D" id="2.30.29.30">
    <property type="entry name" value="Pleckstrin-homology domain (PH domain)/Phosphotyrosine-binding domain (PTB)"/>
    <property type="match status" value="1"/>
</dbReference>
<evidence type="ECO:0000256" key="2">
    <source>
        <dbReference type="ARBA" id="ARBA00022723"/>
    </source>
</evidence>
<dbReference type="InterPro" id="IPR015943">
    <property type="entry name" value="WD40/YVTN_repeat-like_dom_sf"/>
</dbReference>
<dbReference type="SMART" id="SM00320">
    <property type="entry name" value="WD40"/>
    <property type="match status" value="4"/>
</dbReference>
<keyword evidence="11" id="KW-1185">Reference proteome</keyword>